<dbReference type="GO" id="GO:0045892">
    <property type="term" value="P:negative regulation of DNA-templated transcription"/>
    <property type="evidence" value="ECO:0007669"/>
    <property type="project" value="UniProtKB-ARBA"/>
</dbReference>
<accession>A0A1F4UFT1</accession>
<dbReference type="PANTHER" id="PTHR33677:SF3">
    <property type="entry name" value="COPPER-SENSING TRANSCRIPTIONAL REPRESSOR RICR"/>
    <property type="match status" value="1"/>
</dbReference>
<protein>
    <recommendedName>
        <fullName evidence="3">Transcriptional regulator</fullName>
    </recommendedName>
</protein>
<dbReference type="AlphaFoldDB" id="A0A1F4UFT1"/>
<sequence length="79" mass="9044">KNILSNMKYTKRIQNRVSRIEGQVGGVKRMILSDTDEEKVMTQLQAVISSLESLKMELMKKEMKESLVEDIKKSLGISE</sequence>
<name>A0A1F4UFT1_9BACT</name>
<comment type="caution">
    <text evidence="1">The sequence shown here is derived from an EMBL/GenBank/DDBJ whole genome shotgun (WGS) entry which is preliminary data.</text>
</comment>
<reference evidence="1 2" key="1">
    <citation type="journal article" date="2016" name="Nat. Commun.">
        <title>Thousands of microbial genomes shed light on interconnected biogeochemical processes in an aquifer system.</title>
        <authorList>
            <person name="Anantharaman K."/>
            <person name="Brown C.T."/>
            <person name="Hug L.A."/>
            <person name="Sharon I."/>
            <person name="Castelle C.J."/>
            <person name="Probst A.J."/>
            <person name="Thomas B.C."/>
            <person name="Singh A."/>
            <person name="Wilkins M.J."/>
            <person name="Karaoz U."/>
            <person name="Brodie E.L."/>
            <person name="Williams K.H."/>
            <person name="Hubbard S.S."/>
            <person name="Banfield J.F."/>
        </authorList>
    </citation>
    <scope>NUCLEOTIDE SEQUENCE [LARGE SCALE GENOMIC DNA]</scope>
</reference>
<dbReference type="InterPro" id="IPR003735">
    <property type="entry name" value="Metal_Tscrpt_repr"/>
</dbReference>
<dbReference type="GO" id="GO:0046872">
    <property type="term" value="F:metal ion binding"/>
    <property type="evidence" value="ECO:0007669"/>
    <property type="project" value="InterPro"/>
</dbReference>
<organism evidence="1 2">
    <name type="scientific">candidate division WS6 bacterium RIFOXYB1_FULL_33_14</name>
    <dbReference type="NCBI Taxonomy" id="1817896"/>
    <lineage>
        <taxon>Bacteria</taxon>
        <taxon>Candidatus Dojkabacteria</taxon>
    </lineage>
</organism>
<evidence type="ECO:0000313" key="2">
    <source>
        <dbReference type="Proteomes" id="UP000177434"/>
    </source>
</evidence>
<evidence type="ECO:0008006" key="3">
    <source>
        <dbReference type="Google" id="ProtNLM"/>
    </source>
</evidence>
<dbReference type="Pfam" id="PF02583">
    <property type="entry name" value="Trns_repr_metal"/>
    <property type="match status" value="1"/>
</dbReference>
<evidence type="ECO:0000313" key="1">
    <source>
        <dbReference type="EMBL" id="OGC43660.1"/>
    </source>
</evidence>
<gene>
    <name evidence="1" type="ORF">A2400_01365</name>
</gene>
<feature type="non-terminal residue" evidence="1">
    <location>
        <position position="1"/>
    </location>
</feature>
<dbReference type="EMBL" id="MEUN01000113">
    <property type="protein sequence ID" value="OGC43660.1"/>
    <property type="molecule type" value="Genomic_DNA"/>
</dbReference>
<dbReference type="Proteomes" id="UP000177434">
    <property type="component" value="Unassembled WGS sequence"/>
</dbReference>
<proteinExistence type="predicted"/>
<dbReference type="PANTHER" id="PTHR33677">
    <property type="entry name" value="TRANSCRIPTIONAL REPRESSOR FRMR-RELATED"/>
    <property type="match status" value="1"/>
</dbReference>
<dbReference type="InterPro" id="IPR038390">
    <property type="entry name" value="Metal_Tscrpt_repr_sf"/>
</dbReference>
<dbReference type="GO" id="GO:0003677">
    <property type="term" value="F:DNA binding"/>
    <property type="evidence" value="ECO:0007669"/>
    <property type="project" value="InterPro"/>
</dbReference>
<dbReference type="Gene3D" id="1.20.58.1000">
    <property type="entry name" value="Metal-sensitive repressor, helix protomer"/>
    <property type="match status" value="1"/>
</dbReference>